<evidence type="ECO:0000256" key="8">
    <source>
        <dbReference type="ARBA" id="ARBA00023288"/>
    </source>
</evidence>
<evidence type="ECO:0000256" key="4">
    <source>
        <dbReference type="ARBA" id="ARBA00022729"/>
    </source>
</evidence>
<keyword evidence="4 10" id="KW-0732">Signal</keyword>
<feature type="signal peptide" evidence="10">
    <location>
        <begin position="1"/>
        <end position="25"/>
    </location>
</feature>
<dbReference type="SUPFAM" id="SSF57302">
    <property type="entry name" value="Snake toxin-like"/>
    <property type="match status" value="1"/>
</dbReference>
<keyword evidence="8" id="KW-0449">Lipoprotein</keyword>
<reference evidence="12" key="1">
    <citation type="submission" date="2025-08" db="UniProtKB">
        <authorList>
            <consortium name="RefSeq"/>
        </authorList>
    </citation>
    <scope>IDENTIFICATION</scope>
    <source>
        <tissue evidence="12">Thorax and Abdomen</tissue>
    </source>
</reference>
<dbReference type="PANTHER" id="PTHR33562">
    <property type="entry name" value="ATILLA, ISOFORM B-RELATED-RELATED"/>
    <property type="match status" value="1"/>
</dbReference>
<keyword evidence="3 9" id="KW-0812">Transmembrane</keyword>
<dbReference type="CDD" id="cd23590">
    <property type="entry name" value="TFP_LU_ECD_Bou"/>
    <property type="match status" value="1"/>
</dbReference>
<dbReference type="RefSeq" id="XP_046592647.1">
    <property type="nucleotide sequence ID" value="XM_046736691.1"/>
</dbReference>
<evidence type="ECO:0000313" key="11">
    <source>
        <dbReference type="Proteomes" id="UP000829291"/>
    </source>
</evidence>
<keyword evidence="5 9" id="KW-1133">Transmembrane helix</keyword>
<accession>A0ABM3FXA8</accession>
<protein>
    <submittedName>
        <fullName evidence="12">Uncharacterized protein LOC107227659</fullName>
    </submittedName>
</protein>
<gene>
    <name evidence="12" type="primary">LOC107227659</name>
</gene>
<name>A0ABM3FXA8_NEOLC</name>
<evidence type="ECO:0000256" key="9">
    <source>
        <dbReference type="SAM" id="Phobius"/>
    </source>
</evidence>
<proteinExistence type="predicted"/>
<dbReference type="Pfam" id="PF17064">
    <property type="entry name" value="QVR"/>
    <property type="match status" value="1"/>
</dbReference>
<dbReference type="PANTHER" id="PTHR33562:SF18">
    <property type="entry name" value="BOUDIN-RELATED"/>
    <property type="match status" value="1"/>
</dbReference>
<evidence type="ECO:0000256" key="1">
    <source>
        <dbReference type="ARBA" id="ARBA00004589"/>
    </source>
</evidence>
<dbReference type="InterPro" id="IPR045860">
    <property type="entry name" value="Snake_toxin-like_sf"/>
</dbReference>
<evidence type="ECO:0000313" key="12">
    <source>
        <dbReference type="RefSeq" id="XP_046592647.1"/>
    </source>
</evidence>
<keyword evidence="2" id="KW-0336">GPI-anchor</keyword>
<feature type="chain" id="PRO_5045394422" evidence="10">
    <location>
        <begin position="26"/>
        <end position="194"/>
    </location>
</feature>
<dbReference type="GeneID" id="107227659"/>
<dbReference type="InterPro" id="IPR031424">
    <property type="entry name" value="QVR-like"/>
</dbReference>
<dbReference type="InterPro" id="IPR050975">
    <property type="entry name" value="Sleep_regulator"/>
</dbReference>
<evidence type="ECO:0000256" key="6">
    <source>
        <dbReference type="ARBA" id="ARBA00023136"/>
    </source>
</evidence>
<sequence>MGSSRKERCLIIVALFVTYLELANAIDCYQCLGTDSGHPFQCNEFLTSDIDIQPEPCDNVYGAQYCIKHIGRFEALGLDCYQCASASEWECMEGDLVKEALQLKNCSHVFEARYCVKTVGRYGGGIGTKRYCSSLDLGNYCNYVQQRGDTLEYRTCVYTCSGDGCNPASLAALPSIISLLIPSFIIGYVMLYRR</sequence>
<evidence type="ECO:0000256" key="7">
    <source>
        <dbReference type="ARBA" id="ARBA00023180"/>
    </source>
</evidence>
<feature type="transmembrane region" description="Helical" evidence="9">
    <location>
        <begin position="170"/>
        <end position="191"/>
    </location>
</feature>
<evidence type="ECO:0000256" key="3">
    <source>
        <dbReference type="ARBA" id="ARBA00022692"/>
    </source>
</evidence>
<dbReference type="Proteomes" id="UP000829291">
    <property type="component" value="Chromosome 1"/>
</dbReference>
<evidence type="ECO:0000256" key="2">
    <source>
        <dbReference type="ARBA" id="ARBA00022622"/>
    </source>
</evidence>
<evidence type="ECO:0000256" key="5">
    <source>
        <dbReference type="ARBA" id="ARBA00022989"/>
    </source>
</evidence>
<keyword evidence="11" id="KW-1185">Reference proteome</keyword>
<keyword evidence="6 9" id="KW-0472">Membrane</keyword>
<evidence type="ECO:0000256" key="10">
    <source>
        <dbReference type="SAM" id="SignalP"/>
    </source>
</evidence>
<comment type="subcellular location">
    <subcellularLocation>
        <location evidence="1">Membrane</location>
        <topology evidence="1">Lipid-anchor</topology>
        <topology evidence="1">GPI-anchor</topology>
    </subcellularLocation>
</comment>
<keyword evidence="7" id="KW-0325">Glycoprotein</keyword>
<organism evidence="11 12">
    <name type="scientific">Neodiprion lecontei</name>
    <name type="common">Redheaded pine sawfly</name>
    <dbReference type="NCBI Taxonomy" id="441921"/>
    <lineage>
        <taxon>Eukaryota</taxon>
        <taxon>Metazoa</taxon>
        <taxon>Ecdysozoa</taxon>
        <taxon>Arthropoda</taxon>
        <taxon>Hexapoda</taxon>
        <taxon>Insecta</taxon>
        <taxon>Pterygota</taxon>
        <taxon>Neoptera</taxon>
        <taxon>Endopterygota</taxon>
        <taxon>Hymenoptera</taxon>
        <taxon>Tenthredinoidea</taxon>
        <taxon>Diprionidae</taxon>
        <taxon>Diprioninae</taxon>
        <taxon>Neodiprion</taxon>
    </lineage>
</organism>